<gene>
    <name evidence="2" type="ORF">AB1Y20_013095</name>
</gene>
<feature type="signal peptide" evidence="1">
    <location>
        <begin position="1"/>
        <end position="17"/>
    </location>
</feature>
<proteinExistence type="predicted"/>
<sequence>MARAVALLLALPSLAHGFRSVRAAPPRMNSLESLFSDKPPPSWGSPEWKWGSADGEAHRVAMRVRGELDKPHRRSAFVSYAKMAAIDVVDLKMALALKCQRARNLGYDAEDGRWESLMEEMAASEFEHEGLIDVTKLASAVNKRLATPQKPEMVTEKPTAVIAEALVELQFFEKGL</sequence>
<evidence type="ECO:0000313" key="3">
    <source>
        <dbReference type="Proteomes" id="UP001515480"/>
    </source>
</evidence>
<dbReference type="Proteomes" id="UP001515480">
    <property type="component" value="Unassembled WGS sequence"/>
</dbReference>
<name>A0AB34IKP0_PRYPA</name>
<dbReference type="AlphaFoldDB" id="A0AB34IKP0"/>
<evidence type="ECO:0000256" key="1">
    <source>
        <dbReference type="SAM" id="SignalP"/>
    </source>
</evidence>
<accession>A0AB34IKP0</accession>
<keyword evidence="1" id="KW-0732">Signal</keyword>
<protein>
    <submittedName>
        <fullName evidence="2">Uncharacterized protein</fullName>
    </submittedName>
</protein>
<evidence type="ECO:0000313" key="2">
    <source>
        <dbReference type="EMBL" id="KAL1500438.1"/>
    </source>
</evidence>
<comment type="caution">
    <text evidence="2">The sequence shown here is derived from an EMBL/GenBank/DDBJ whole genome shotgun (WGS) entry which is preliminary data.</text>
</comment>
<keyword evidence="3" id="KW-1185">Reference proteome</keyword>
<organism evidence="2 3">
    <name type="scientific">Prymnesium parvum</name>
    <name type="common">Toxic golden alga</name>
    <dbReference type="NCBI Taxonomy" id="97485"/>
    <lineage>
        <taxon>Eukaryota</taxon>
        <taxon>Haptista</taxon>
        <taxon>Haptophyta</taxon>
        <taxon>Prymnesiophyceae</taxon>
        <taxon>Prymnesiales</taxon>
        <taxon>Prymnesiaceae</taxon>
        <taxon>Prymnesium</taxon>
    </lineage>
</organism>
<dbReference type="EMBL" id="JBGBPQ010000023">
    <property type="protein sequence ID" value="KAL1500438.1"/>
    <property type="molecule type" value="Genomic_DNA"/>
</dbReference>
<feature type="chain" id="PRO_5044268827" evidence="1">
    <location>
        <begin position="18"/>
        <end position="176"/>
    </location>
</feature>
<reference evidence="2 3" key="1">
    <citation type="journal article" date="2024" name="Science">
        <title>Giant polyketide synthase enzymes in the biosynthesis of giant marine polyether toxins.</title>
        <authorList>
            <person name="Fallon T.R."/>
            <person name="Shende V.V."/>
            <person name="Wierzbicki I.H."/>
            <person name="Pendleton A.L."/>
            <person name="Watervoot N.F."/>
            <person name="Auber R.P."/>
            <person name="Gonzalez D.J."/>
            <person name="Wisecaver J.H."/>
            <person name="Moore B.S."/>
        </authorList>
    </citation>
    <scope>NUCLEOTIDE SEQUENCE [LARGE SCALE GENOMIC DNA]</scope>
    <source>
        <strain evidence="2 3">12B1</strain>
    </source>
</reference>